<keyword evidence="2" id="KW-0547">Nucleotide-binding</keyword>
<reference evidence="5 6" key="1">
    <citation type="journal article" date="2019" name="Int. J. Syst. Evol. Microbiol.">
        <title>The Global Catalogue of Microorganisms (GCM) 10K type strain sequencing project: providing services to taxonomists for standard genome sequencing and annotation.</title>
        <authorList>
            <consortium name="The Broad Institute Genomics Platform"/>
            <consortium name="The Broad Institute Genome Sequencing Center for Infectious Disease"/>
            <person name="Wu L."/>
            <person name="Ma J."/>
        </authorList>
    </citation>
    <scope>NUCLEOTIDE SEQUENCE [LARGE SCALE GENOMIC DNA]</scope>
    <source>
        <strain evidence="5 6">DT85</strain>
    </source>
</reference>
<protein>
    <recommendedName>
        <fullName evidence="2 3">GTP cyclohydrolase III</fullName>
        <ecNumber evidence="2 3">3.5.4.29</ecNumber>
    </recommendedName>
</protein>
<dbReference type="AlphaFoldDB" id="A0ABD5ZJV8"/>
<evidence type="ECO:0000256" key="3">
    <source>
        <dbReference type="PIRNR" id="PIRNR009265"/>
    </source>
</evidence>
<name>A0ABD5ZJV8_9EURY</name>
<dbReference type="InterPro" id="IPR043128">
    <property type="entry name" value="Rev_trsase/Diguanyl_cyclase"/>
</dbReference>
<dbReference type="PANTHER" id="PTHR42202:SF1">
    <property type="entry name" value="GTP CYCLOHYDROLASE III"/>
    <property type="match status" value="1"/>
</dbReference>
<dbReference type="GO" id="GO:0043740">
    <property type="term" value="F:GTP cyclohydrolase IIa activity"/>
    <property type="evidence" value="ECO:0007669"/>
    <property type="project" value="UniProtKB-UniRule"/>
</dbReference>
<dbReference type="RefSeq" id="WP_276236195.1">
    <property type="nucleotide sequence ID" value="NZ_CP119802.1"/>
</dbReference>
<organism evidence="5 6">
    <name type="scientific">Halosegnis marinus</name>
    <dbReference type="NCBI Taxonomy" id="3034023"/>
    <lineage>
        <taxon>Archaea</taxon>
        <taxon>Methanobacteriati</taxon>
        <taxon>Methanobacteriota</taxon>
        <taxon>Stenosarchaea group</taxon>
        <taxon>Halobacteria</taxon>
        <taxon>Halobacteriales</taxon>
        <taxon>Natronomonadaceae</taxon>
        <taxon>Halosegnis</taxon>
    </lineage>
</organism>
<evidence type="ECO:0000256" key="2">
    <source>
        <dbReference type="HAMAP-Rule" id="MF_00608"/>
    </source>
</evidence>
<dbReference type="GO" id="GO:0005525">
    <property type="term" value="F:GTP binding"/>
    <property type="evidence" value="ECO:0007669"/>
    <property type="project" value="UniProtKB-KW"/>
</dbReference>
<proteinExistence type="inferred from homology"/>
<keyword evidence="6" id="KW-1185">Reference proteome</keyword>
<evidence type="ECO:0000256" key="4">
    <source>
        <dbReference type="SAM" id="MobiDB-lite"/>
    </source>
</evidence>
<evidence type="ECO:0000313" key="5">
    <source>
        <dbReference type="EMBL" id="MFC7233851.1"/>
    </source>
</evidence>
<dbReference type="NCBIfam" id="NF002587">
    <property type="entry name" value="PRK02240.1"/>
    <property type="match status" value="1"/>
</dbReference>
<feature type="region of interest" description="Disordered" evidence="4">
    <location>
        <begin position="1"/>
        <end position="21"/>
    </location>
</feature>
<dbReference type="PANTHER" id="PTHR42202">
    <property type="entry name" value="GTP CYCLOHYDROLASE III"/>
    <property type="match status" value="1"/>
</dbReference>
<dbReference type="HAMAP" id="MF_00608">
    <property type="entry name" value="GTP_cyclohydro_3"/>
    <property type="match status" value="1"/>
</dbReference>
<dbReference type="InterPro" id="IPR007839">
    <property type="entry name" value="GTP_CycHdrlase_3"/>
</dbReference>
<keyword evidence="1 2" id="KW-0378">Hydrolase</keyword>
<dbReference type="GeneID" id="79265512"/>
<dbReference type="PIRSF" id="PIRSF009265">
    <property type="entry name" value="GTP_cyclohydro_3"/>
    <property type="match status" value="1"/>
</dbReference>
<dbReference type="Gene3D" id="3.30.70.1230">
    <property type="entry name" value="Nucleotide cyclase"/>
    <property type="match status" value="1"/>
</dbReference>
<dbReference type="EC" id="3.5.4.29" evidence="2 3"/>
<evidence type="ECO:0000256" key="1">
    <source>
        <dbReference type="ARBA" id="ARBA00022801"/>
    </source>
</evidence>
<keyword evidence="2" id="KW-0342">GTP-binding</keyword>
<comment type="caution">
    <text evidence="5">The sequence shown here is derived from an EMBL/GenBank/DDBJ whole genome shotgun (WGS) entry which is preliminary data.</text>
</comment>
<comment type="catalytic activity">
    <reaction evidence="2 3">
        <text>GTP + 3 H2O = 2-amino-5-formylamino-6-(5-phospho-D-ribosylamino)pyrimidin-4(3H)-one + 2 phosphate + 2 H(+)</text>
        <dbReference type="Rhea" id="RHEA:22468"/>
        <dbReference type="ChEBI" id="CHEBI:15377"/>
        <dbReference type="ChEBI" id="CHEBI:15378"/>
        <dbReference type="ChEBI" id="CHEBI:37565"/>
        <dbReference type="ChEBI" id="CHEBI:43474"/>
        <dbReference type="ChEBI" id="CHEBI:57258"/>
        <dbReference type="EC" id="3.5.4.29"/>
    </reaction>
</comment>
<dbReference type="EMBL" id="JBHTAP010000001">
    <property type="protein sequence ID" value="MFC7233851.1"/>
    <property type="molecule type" value="Genomic_DNA"/>
</dbReference>
<dbReference type="Gene3D" id="3.30.70.270">
    <property type="match status" value="1"/>
</dbReference>
<comment type="similarity">
    <text evidence="2 3">Belongs to the archaeal-type GTP cyclohydrolase family.</text>
</comment>
<accession>A0ABD5ZJV8</accession>
<comment type="function">
    <text evidence="2 3">Catalyzes the formation of 2-amino-5-formylamino-6-ribofuranosylamino-4(3H)-pyrimidinone ribonucleotide monophosphate and inorganic phosphate from GTP. Also has an independent pyrophosphate phosphohydrolase activity.</text>
</comment>
<dbReference type="Pfam" id="PF05165">
    <property type="entry name" value="GCH_III"/>
    <property type="match status" value="1"/>
</dbReference>
<evidence type="ECO:0000313" key="6">
    <source>
        <dbReference type="Proteomes" id="UP001596398"/>
    </source>
</evidence>
<gene>
    <name evidence="2" type="primary">gch3</name>
    <name evidence="5" type="ORF">ACFQJ4_00835</name>
</gene>
<sequence length="252" mass="26458">MVAVQVDDYGPWTTTPRPRRETDLQALQARLFADVADFVGGRDGYAFAGRFDNMVGTATRIETDTFERLQERVRNRYPVTVSIGVGTGETPAAALDAAGSVISDAGSAQGDRRETLGDRVAEGFDGAPDTVTVAHFDVVDATGTYTDAVSPTRAELDIRGGVLSLAEYLHDEHGAVTQFVGGDNAIAVTPALDRAAVAAATDHVRAEVGVDLQVGVGRGPTAHAAGDEAKHALETCRETGRRAHGPWAAADD</sequence>
<dbReference type="Proteomes" id="UP001596398">
    <property type="component" value="Unassembled WGS sequence"/>
</dbReference>
<dbReference type="InterPro" id="IPR029787">
    <property type="entry name" value="Nucleotide_cyclase"/>
</dbReference>